<dbReference type="InterPro" id="IPR002560">
    <property type="entry name" value="Transposase_DDE"/>
</dbReference>
<evidence type="ECO:0000259" key="3">
    <source>
        <dbReference type="Pfam" id="PF14690"/>
    </source>
</evidence>
<dbReference type="Proteomes" id="UP000199668">
    <property type="component" value="Unassembled WGS sequence"/>
</dbReference>
<dbReference type="Pfam" id="PF01610">
    <property type="entry name" value="DDE_Tnp_ISL3"/>
    <property type="match status" value="1"/>
</dbReference>
<organism evidence="4 5">
    <name type="scientific">Salibacterium qingdaonense</name>
    <dbReference type="NCBI Taxonomy" id="266892"/>
    <lineage>
        <taxon>Bacteria</taxon>
        <taxon>Bacillati</taxon>
        <taxon>Bacillota</taxon>
        <taxon>Bacilli</taxon>
        <taxon>Bacillales</taxon>
        <taxon>Bacillaceae</taxon>
    </lineage>
</organism>
<sequence>MHSTMMIPGFEGVEVRKTEERDGCLYLHVQMPKKTHVCPSCRARTRRVHDYRVQKVQHLKWFERLTHLFYRKRRYACACGKKFAEQNALVERYQRHSKEWNQAFGFRLIHGKNFKDTAHLFHTSPNTAVRRFDRISASHLKEVEELPRVIAIDEYKGDTDRGKYQVIIANADTGEPIDILPDRSAETVKDYLKKKKSNVECVVMDMSYAFKSAVNKALNNPIIVADRFHFCRYINWAVDRVRKRVQKDFHDYDRRKCKRMRHVFHKPYESLSDKQRWYLERYLHLSSELKVAYRLKEAYQTWFEIAKRGEIKQVKEDLYAFYDLVASSGMKEFMAAVDTFRNWQTEIMNSFMFDYSNGFVEGLNNQTKVLKRNAFGFRRHDRLRARILMHHQFKHVGKNIG</sequence>
<dbReference type="EMBL" id="FOTY01000054">
    <property type="protein sequence ID" value="SFM45264.1"/>
    <property type="molecule type" value="Genomic_DNA"/>
</dbReference>
<protein>
    <submittedName>
        <fullName evidence="4">Transposase</fullName>
    </submittedName>
</protein>
<evidence type="ECO:0000259" key="2">
    <source>
        <dbReference type="Pfam" id="PF13542"/>
    </source>
</evidence>
<dbReference type="PANTHER" id="PTHR33498:SF1">
    <property type="entry name" value="TRANSPOSASE FOR INSERTION SEQUENCE ELEMENT IS1557"/>
    <property type="match status" value="1"/>
</dbReference>
<evidence type="ECO:0000313" key="4">
    <source>
        <dbReference type="EMBL" id="SFM45264.1"/>
    </source>
</evidence>
<dbReference type="RefSeq" id="WP_090929057.1">
    <property type="nucleotide sequence ID" value="NZ_FOTY01000054.1"/>
</dbReference>
<accession>A0A1I4QYW9</accession>
<dbReference type="InterPro" id="IPR029261">
    <property type="entry name" value="Transposase_Znf"/>
</dbReference>
<evidence type="ECO:0000313" key="5">
    <source>
        <dbReference type="Proteomes" id="UP000199668"/>
    </source>
</evidence>
<dbReference type="AlphaFoldDB" id="A0A1I4QYW9"/>
<dbReference type="Pfam" id="PF14690">
    <property type="entry name" value="Zn_ribbon_ISL3"/>
    <property type="match status" value="1"/>
</dbReference>
<feature type="domain" description="Transposase IS204/IS1001/IS1096/IS1165 DDE" evidence="1">
    <location>
        <begin position="150"/>
        <end position="387"/>
    </location>
</feature>
<keyword evidence="5" id="KW-1185">Reference proteome</keyword>
<dbReference type="InterPro" id="IPR032877">
    <property type="entry name" value="Transposase_HTH"/>
</dbReference>
<gene>
    <name evidence="4" type="ORF">SAMN04488054_1548</name>
</gene>
<proteinExistence type="predicted"/>
<dbReference type="NCBIfam" id="NF033550">
    <property type="entry name" value="transpos_ISL3"/>
    <property type="match status" value="1"/>
</dbReference>
<dbReference type="PANTHER" id="PTHR33498">
    <property type="entry name" value="TRANSPOSASE FOR INSERTION SEQUENCE ELEMENT IS1557"/>
    <property type="match status" value="1"/>
</dbReference>
<evidence type="ECO:0000259" key="1">
    <source>
        <dbReference type="Pfam" id="PF01610"/>
    </source>
</evidence>
<dbReference type="OrthoDB" id="6197054at2"/>
<feature type="domain" description="Transposase IS204/IS1001/IS1096/IS1165 zinc-finger" evidence="3">
    <location>
        <begin position="35"/>
        <end position="79"/>
    </location>
</feature>
<reference evidence="4 5" key="1">
    <citation type="submission" date="2016-10" db="EMBL/GenBank/DDBJ databases">
        <authorList>
            <person name="de Groot N.N."/>
        </authorList>
    </citation>
    <scope>NUCLEOTIDE SEQUENCE [LARGE SCALE GENOMIC DNA]</scope>
    <source>
        <strain evidence="4 5">CGMCC 1.6134</strain>
    </source>
</reference>
<dbReference type="InterPro" id="IPR047951">
    <property type="entry name" value="Transpos_ISL3"/>
</dbReference>
<feature type="domain" description="Transposase IS204/IS1001/IS1096/IS1165 helix-turn-helix" evidence="2">
    <location>
        <begin position="89"/>
        <end position="135"/>
    </location>
</feature>
<name>A0A1I4QYW9_9BACI</name>
<dbReference type="Pfam" id="PF13542">
    <property type="entry name" value="HTH_Tnp_ISL3"/>
    <property type="match status" value="1"/>
</dbReference>